<name>A0A437MFK7_9PROT</name>
<dbReference type="Proteomes" id="UP000282957">
    <property type="component" value="Unassembled WGS sequence"/>
</dbReference>
<sequence length="389" mass="43172">MDTNTGRIGARSVDVSRGALDGSVSSQWFARPDDQRFLTLEGLLASVEQRRERSIVNTLDTRSIGVRGSREDETLLQLITPDGMIAPNNWSFGQLCSRVGAPAGFLRTLRLAPAVLQERLERSDAEQLKFMRTINPDGTEVAELRAVTGVDYGRVWDEEVVRAVMGIASDGTWKVPGVINWGKGTYDPSAPVSSESTTLYASDRDVFMFLCRDEYPIEVGKLRNGDPDYMFPGFIVSNSETGSRALTIETMYLRAVCMNRNLWGVENKQTVRMRHSKGLPSRFAAEAGPTLRQFSQASASAVAQKVIAAKGTIIGKDDDEVKDFIRKQDFSIKSTEQIMASVYGEEGHPARSVWDVVQGITAKAREIRHQDERVDMERKAGALMNRIKV</sequence>
<dbReference type="InterPro" id="IPR026325">
    <property type="entry name" value="DUF932"/>
</dbReference>
<evidence type="ECO:0000313" key="2">
    <source>
        <dbReference type="Proteomes" id="UP000282957"/>
    </source>
</evidence>
<gene>
    <name evidence="1" type="ORF">EOD42_14325</name>
</gene>
<accession>A0A437MFK7</accession>
<dbReference type="EMBL" id="SACL01000004">
    <property type="protein sequence ID" value="RVT96419.1"/>
    <property type="molecule type" value="Genomic_DNA"/>
</dbReference>
<organism evidence="1 2">
    <name type="scientific">Rhodovarius crocodyli</name>
    <dbReference type="NCBI Taxonomy" id="1979269"/>
    <lineage>
        <taxon>Bacteria</taxon>
        <taxon>Pseudomonadati</taxon>
        <taxon>Pseudomonadota</taxon>
        <taxon>Alphaproteobacteria</taxon>
        <taxon>Acetobacterales</taxon>
        <taxon>Roseomonadaceae</taxon>
        <taxon>Rhodovarius</taxon>
    </lineage>
</organism>
<keyword evidence="2" id="KW-1185">Reference proteome</keyword>
<reference evidence="1 2" key="1">
    <citation type="submission" date="2019-01" db="EMBL/GenBank/DDBJ databases">
        <authorList>
            <person name="Chen W.-M."/>
        </authorList>
    </citation>
    <scope>NUCLEOTIDE SEQUENCE [LARGE SCALE GENOMIC DNA]</scope>
    <source>
        <strain evidence="1 2">CCP-6</strain>
    </source>
</reference>
<protein>
    <submittedName>
        <fullName evidence="1">DUF932 domain-containing protein</fullName>
    </submittedName>
</protein>
<proteinExistence type="predicted"/>
<comment type="caution">
    <text evidence="1">The sequence shown here is derived from an EMBL/GenBank/DDBJ whole genome shotgun (WGS) entry which is preliminary data.</text>
</comment>
<dbReference type="OrthoDB" id="7215872at2"/>
<dbReference type="Pfam" id="PF06067">
    <property type="entry name" value="DUF932"/>
    <property type="match status" value="1"/>
</dbReference>
<dbReference type="AlphaFoldDB" id="A0A437MFK7"/>
<evidence type="ECO:0000313" key="1">
    <source>
        <dbReference type="EMBL" id="RVT96419.1"/>
    </source>
</evidence>